<dbReference type="Gene3D" id="3.90.220.20">
    <property type="entry name" value="DNA methylase specificity domains"/>
    <property type="match status" value="1"/>
</dbReference>
<dbReference type="Pfam" id="PF01420">
    <property type="entry name" value="Methylase_S"/>
    <property type="match status" value="1"/>
</dbReference>
<dbReference type="Proteomes" id="UP000236598">
    <property type="component" value="Unassembled WGS sequence"/>
</dbReference>
<dbReference type="InterPro" id="IPR052021">
    <property type="entry name" value="Type-I_RS_S_subunit"/>
</dbReference>
<keyword evidence="5" id="KW-0255">Endonuclease</keyword>
<keyword evidence="2" id="KW-0680">Restriction system</keyword>
<evidence type="ECO:0000256" key="3">
    <source>
        <dbReference type="ARBA" id="ARBA00023125"/>
    </source>
</evidence>
<evidence type="ECO:0000256" key="2">
    <source>
        <dbReference type="ARBA" id="ARBA00022747"/>
    </source>
</evidence>
<keyword evidence="5" id="KW-0378">Hydrolase</keyword>
<feature type="domain" description="Type I restriction modification DNA specificity" evidence="4">
    <location>
        <begin position="2"/>
        <end position="153"/>
    </location>
</feature>
<proteinExistence type="inferred from homology"/>
<accession>A0A2K3TW52</accession>
<name>A0A2K3TW52_ECOLX</name>
<keyword evidence="5" id="KW-0540">Nuclease</keyword>
<gene>
    <name evidence="5" type="ORF">C2M16_08145</name>
</gene>
<dbReference type="GO" id="GO:0009307">
    <property type="term" value="P:DNA restriction-modification system"/>
    <property type="evidence" value="ECO:0007669"/>
    <property type="project" value="UniProtKB-KW"/>
</dbReference>
<evidence type="ECO:0000256" key="1">
    <source>
        <dbReference type="ARBA" id="ARBA00010923"/>
    </source>
</evidence>
<comment type="similarity">
    <text evidence="1">Belongs to the type-I restriction system S methylase family.</text>
</comment>
<dbReference type="GO" id="GO:0003677">
    <property type="term" value="F:DNA binding"/>
    <property type="evidence" value="ECO:0007669"/>
    <property type="project" value="UniProtKB-KW"/>
</dbReference>
<dbReference type="EMBL" id="PPHQ01000005">
    <property type="protein sequence ID" value="PNY68514.1"/>
    <property type="molecule type" value="Genomic_DNA"/>
</dbReference>
<dbReference type="SUPFAM" id="SSF116734">
    <property type="entry name" value="DNA methylase specificity domain"/>
    <property type="match status" value="1"/>
</dbReference>
<dbReference type="AlphaFoldDB" id="A0A2K3TW52"/>
<organism evidence="5 6">
    <name type="scientific">Escherichia coli</name>
    <dbReference type="NCBI Taxonomy" id="562"/>
    <lineage>
        <taxon>Bacteria</taxon>
        <taxon>Pseudomonadati</taxon>
        <taxon>Pseudomonadota</taxon>
        <taxon>Gammaproteobacteria</taxon>
        <taxon>Enterobacterales</taxon>
        <taxon>Enterobacteriaceae</taxon>
        <taxon>Escherichia</taxon>
    </lineage>
</organism>
<reference evidence="5 6" key="1">
    <citation type="submission" date="2018-01" db="EMBL/GenBank/DDBJ databases">
        <title>Draft Genomic Sequencing Of Potential Extraintestinal Pathogenic Escherichia coli B8S18 Isolated From Retail Chicken Skin.</title>
        <authorList>
            <person name="Xu A."/>
            <person name="Tilman S."/>
            <person name="Wisser-Parker K."/>
            <person name="Sheen S."/>
            <person name="Sommers C."/>
        </authorList>
    </citation>
    <scope>NUCLEOTIDE SEQUENCE [LARGE SCALE GENOMIC DNA]</scope>
    <source>
        <strain evidence="5 6">B8S18Com</strain>
    </source>
</reference>
<evidence type="ECO:0000259" key="4">
    <source>
        <dbReference type="Pfam" id="PF01420"/>
    </source>
</evidence>
<protein>
    <submittedName>
        <fullName evidence="5">Restriction endonuclease subunit M</fullName>
    </submittedName>
</protein>
<evidence type="ECO:0000313" key="6">
    <source>
        <dbReference type="Proteomes" id="UP000236598"/>
    </source>
</evidence>
<comment type="caution">
    <text evidence="5">The sequence shown here is derived from an EMBL/GenBank/DDBJ whole genome shotgun (WGS) entry which is preliminary data.</text>
</comment>
<dbReference type="RefSeq" id="WP_046081324.1">
    <property type="nucleotide sequence ID" value="NZ_CAXUAK010000001.1"/>
</dbReference>
<sequence>MMKNLSEIAYVFGGHSFRTKAEAATGCIKLIQIKDIQAGIFGDFSSLPFADLSEEKLKFNLKTNDILLPLRGERIAAMMIDNENNVAVTTTNQIAIIRINSNLITPEYLLYFLNAPKGINLINELQGNGLVTNLSIKKLTTLTLPIPSLDIQYEVINLHNMWTKQKETLCSLIENGSALCHATINKLIYKGE</sequence>
<dbReference type="InterPro" id="IPR044946">
    <property type="entry name" value="Restrct_endonuc_typeI_TRD_sf"/>
</dbReference>
<dbReference type="PANTHER" id="PTHR30408">
    <property type="entry name" value="TYPE-1 RESTRICTION ENZYME ECOKI SPECIFICITY PROTEIN"/>
    <property type="match status" value="1"/>
</dbReference>
<dbReference type="GO" id="GO:0004519">
    <property type="term" value="F:endonuclease activity"/>
    <property type="evidence" value="ECO:0007669"/>
    <property type="project" value="UniProtKB-KW"/>
</dbReference>
<keyword evidence="3" id="KW-0238">DNA-binding</keyword>
<evidence type="ECO:0000313" key="5">
    <source>
        <dbReference type="EMBL" id="PNY68514.1"/>
    </source>
</evidence>
<dbReference type="PANTHER" id="PTHR30408:SF12">
    <property type="entry name" value="TYPE I RESTRICTION ENZYME MJAVIII SPECIFICITY SUBUNIT"/>
    <property type="match status" value="1"/>
</dbReference>
<dbReference type="InterPro" id="IPR000055">
    <property type="entry name" value="Restrct_endonuc_typeI_TRD"/>
</dbReference>